<protein>
    <submittedName>
        <fullName evidence="2">Folate family ECF transporter S component</fullName>
    </submittedName>
</protein>
<dbReference type="NCBIfam" id="TIGR04518">
    <property type="entry name" value="ECF_S_folT_fam"/>
    <property type="match status" value="1"/>
</dbReference>
<name>A0A061C8X7_LACDL</name>
<dbReference type="AlphaFoldDB" id="A0A061C8X7"/>
<reference evidence="2" key="1">
    <citation type="submission" date="2018-07" db="EMBL/GenBank/DDBJ databases">
        <authorList>
            <person name="Somerville V."/>
        </authorList>
    </citation>
    <scope>NUCLEOTIDE SEQUENCE</scope>
    <source>
        <strain evidence="2">NWC_2_2</strain>
    </source>
</reference>
<dbReference type="RefSeq" id="WP_003615746.1">
    <property type="nucleotide sequence ID" value="NZ_BJLO01000017.1"/>
</dbReference>
<gene>
    <name evidence="2" type="ORF">DQL93_03190</name>
    <name evidence="3" type="ORF">LOB85_03685</name>
</gene>
<accession>A0A061C8X7</accession>
<feature type="transmembrane region" description="Helical" evidence="1">
    <location>
        <begin position="41"/>
        <end position="61"/>
    </location>
</feature>
<dbReference type="Proteomes" id="UP001200334">
    <property type="component" value="Unassembled WGS sequence"/>
</dbReference>
<dbReference type="EMBL" id="JAJNUY010000010">
    <property type="protein sequence ID" value="MCD5563256.1"/>
    <property type="molecule type" value="Genomic_DNA"/>
</dbReference>
<dbReference type="OrthoDB" id="4624at2"/>
<feature type="transmembrane region" description="Helical" evidence="1">
    <location>
        <begin position="150"/>
        <end position="167"/>
    </location>
</feature>
<evidence type="ECO:0000313" key="3">
    <source>
        <dbReference type="EMBL" id="MCD5563256.1"/>
    </source>
</evidence>
<dbReference type="GO" id="GO:0022857">
    <property type="term" value="F:transmembrane transporter activity"/>
    <property type="evidence" value="ECO:0007669"/>
    <property type="project" value="InterPro"/>
</dbReference>
<dbReference type="InterPro" id="IPR030949">
    <property type="entry name" value="ECF_S_folate_fam"/>
</dbReference>
<feature type="transmembrane region" description="Helical" evidence="1">
    <location>
        <begin position="108"/>
        <end position="130"/>
    </location>
</feature>
<proteinExistence type="predicted"/>
<evidence type="ECO:0000313" key="2">
    <source>
        <dbReference type="EMBL" id="AZA15681.1"/>
    </source>
</evidence>
<feature type="transmembrane region" description="Helical" evidence="1">
    <location>
        <begin position="81"/>
        <end position="101"/>
    </location>
</feature>
<feature type="transmembrane region" description="Helical" evidence="1">
    <location>
        <begin position="12"/>
        <end position="29"/>
    </location>
</feature>
<dbReference type="EMBL" id="CP031023">
    <property type="protein sequence ID" value="AZA15681.1"/>
    <property type="molecule type" value="Genomic_DNA"/>
</dbReference>
<organism evidence="2">
    <name type="scientific">Lactobacillus delbrueckii subsp. lactis</name>
    <dbReference type="NCBI Taxonomy" id="29397"/>
    <lineage>
        <taxon>Bacteria</taxon>
        <taxon>Bacillati</taxon>
        <taxon>Bacillota</taxon>
        <taxon>Bacilli</taxon>
        <taxon>Lactobacillales</taxon>
        <taxon>Lactobacillaceae</taxon>
        <taxon>Lactobacillus</taxon>
    </lineage>
</organism>
<sequence>MKSESKVSSKLELRELVLLAMVIAIKVVLGQFKVGDATLQVGLGFIGSVMLGYLFGPWWGFAGGALSDLVSSAIFGNLGGFFIGYTLTAALGPMIYGFFLYKKPIQIWRVIASVIFVTVICNIGLNTLWVSMMYGTNFMVALSSRILKEMITPWIQMVVVWFILEGLSRVKLSRKF</sequence>
<keyword evidence="1" id="KW-1133">Transmembrane helix</keyword>
<reference evidence="3 4" key="2">
    <citation type="submission" date="2021-12" db="EMBL/GenBank/DDBJ databases">
        <title>Antimicrobial susceptibility of Lactobacillus delbrueckii subsp. lactis obtained from milk products and other habitats.</title>
        <authorList>
            <person name="Shani N."/>
        </authorList>
    </citation>
    <scope>NUCLEOTIDE SEQUENCE [LARGE SCALE GENOMIC DNA]</scope>
    <source>
        <strain evidence="3 4">FAM 21755</strain>
    </source>
</reference>
<keyword evidence="1" id="KW-0472">Membrane</keyword>
<evidence type="ECO:0000256" key="1">
    <source>
        <dbReference type="SAM" id="Phobius"/>
    </source>
</evidence>
<dbReference type="Pfam" id="PF12822">
    <property type="entry name" value="ECF_trnsprt"/>
    <property type="match status" value="1"/>
</dbReference>
<evidence type="ECO:0000313" key="4">
    <source>
        <dbReference type="Proteomes" id="UP001200334"/>
    </source>
</evidence>
<keyword evidence="1" id="KW-0812">Transmembrane</keyword>
<dbReference type="Gene3D" id="1.10.1760.20">
    <property type="match status" value="1"/>
</dbReference>
<dbReference type="InterPro" id="IPR024529">
    <property type="entry name" value="ECF_trnsprt_substrate-spec"/>
</dbReference>